<dbReference type="InterPro" id="IPR004657">
    <property type="entry name" value="MenA"/>
</dbReference>
<dbReference type="InterPro" id="IPR026046">
    <property type="entry name" value="UBIAD1"/>
</dbReference>
<comment type="catalytic activity">
    <reaction evidence="8">
        <text>an all-trans-polyprenyl diphosphate + 1,4-dihydroxy-2-naphthoate + H(+) = a 2-demethylmenaquinol + CO2 + diphosphate</text>
        <dbReference type="Rhea" id="RHEA:26478"/>
        <dbReference type="Rhea" id="RHEA-COMP:9563"/>
        <dbReference type="Rhea" id="RHEA-COMP:9564"/>
        <dbReference type="ChEBI" id="CHEBI:11173"/>
        <dbReference type="ChEBI" id="CHEBI:15378"/>
        <dbReference type="ChEBI" id="CHEBI:16526"/>
        <dbReference type="ChEBI" id="CHEBI:33019"/>
        <dbReference type="ChEBI" id="CHEBI:55437"/>
        <dbReference type="ChEBI" id="CHEBI:58914"/>
        <dbReference type="EC" id="2.5.1.74"/>
    </reaction>
</comment>
<keyword evidence="5 8" id="KW-0812">Transmembrane</keyword>
<feature type="transmembrane region" description="Helical" evidence="8">
    <location>
        <begin position="100"/>
        <end position="117"/>
    </location>
</feature>
<dbReference type="InterPro" id="IPR044878">
    <property type="entry name" value="UbiA_sf"/>
</dbReference>
<feature type="transmembrane region" description="Helical" evidence="8">
    <location>
        <begin position="275"/>
        <end position="295"/>
    </location>
</feature>
<accession>A0ABV4BCF3</accession>
<gene>
    <name evidence="8 10" type="primary">menA</name>
    <name evidence="10" type="ORF">ABC977_07115</name>
</gene>
<feature type="transmembrane region" description="Helical" evidence="8">
    <location>
        <begin position="123"/>
        <end position="140"/>
    </location>
</feature>
<dbReference type="InterPro" id="IPR000537">
    <property type="entry name" value="UbiA_prenyltransferase"/>
</dbReference>
<evidence type="ECO:0000256" key="9">
    <source>
        <dbReference type="NCBIfam" id="TIGR00751"/>
    </source>
</evidence>
<sequence length="299" mass="31024">MSAPAPAQPLGRWIAAARPKTLPLTVAPVLAGLLLALAEAGQLVIPIALATLLTAIAIQVGTNLHNDAADFERGLDTADRLGPPRATAEGWFTASQVKTAAHLAFAIAFVLGLLLAIRGGWPILILGIASLIAGYAYTGGPRPIAYGPLGEVFVLAFFGIAAVAGTYYLQNLTLTPAPVLTGLALGFPAAAVLLLNNYRDLATDRRAGRRTLCHHLGHPGARVLYALLLIAPIPVLFAADLPGQPWPLLIALPLAGILIRRLYQGAAGIELNALLARTALYQMALVVLLAAGLALPAPT</sequence>
<evidence type="ECO:0000256" key="8">
    <source>
        <dbReference type="HAMAP-Rule" id="MF_01937"/>
    </source>
</evidence>
<dbReference type="PANTHER" id="PTHR13929">
    <property type="entry name" value="1,4-DIHYDROXY-2-NAPHTHOATE OCTAPRENYLTRANSFERASE"/>
    <property type="match status" value="1"/>
</dbReference>
<feature type="transmembrane region" description="Helical" evidence="8">
    <location>
        <begin position="44"/>
        <end position="64"/>
    </location>
</feature>
<feature type="transmembrane region" description="Helical" evidence="8">
    <location>
        <begin position="219"/>
        <end position="239"/>
    </location>
</feature>
<keyword evidence="6 8" id="KW-1133">Transmembrane helix</keyword>
<dbReference type="HAMAP" id="MF_01937">
    <property type="entry name" value="MenA_1"/>
    <property type="match status" value="1"/>
</dbReference>
<evidence type="ECO:0000256" key="2">
    <source>
        <dbReference type="ARBA" id="ARBA00022428"/>
    </source>
</evidence>
<keyword evidence="3 8" id="KW-1003">Cell membrane</keyword>
<name>A0ABV4BCF3_9GAMM</name>
<comment type="similarity">
    <text evidence="8">Belongs to the MenA family. Type 1 subfamily.</text>
</comment>
<evidence type="ECO:0000256" key="7">
    <source>
        <dbReference type="ARBA" id="ARBA00023136"/>
    </source>
</evidence>
<feature type="transmembrane region" description="Helical" evidence="8">
    <location>
        <begin position="176"/>
        <end position="198"/>
    </location>
</feature>
<dbReference type="NCBIfam" id="TIGR00751">
    <property type="entry name" value="menA"/>
    <property type="match status" value="1"/>
</dbReference>
<evidence type="ECO:0000256" key="5">
    <source>
        <dbReference type="ARBA" id="ARBA00022692"/>
    </source>
</evidence>
<comment type="function">
    <text evidence="8">Conversion of 1,4-dihydroxy-2-naphthoate (DHNA) to demethylmenaquinone (DMK).</text>
</comment>
<organism evidence="10 11">
    <name type="scientific">Thioalkalicoccus limnaeus</name>
    <dbReference type="NCBI Taxonomy" id="120681"/>
    <lineage>
        <taxon>Bacteria</taxon>
        <taxon>Pseudomonadati</taxon>
        <taxon>Pseudomonadota</taxon>
        <taxon>Gammaproteobacteria</taxon>
        <taxon>Chromatiales</taxon>
        <taxon>Chromatiaceae</taxon>
        <taxon>Thioalkalicoccus</taxon>
    </lineage>
</organism>
<comment type="pathway">
    <text evidence="8">Quinol/quinone metabolism; menaquinone biosynthesis; menaquinol from 1,4-dihydroxy-2-naphthoate: step 1/2.</text>
</comment>
<feature type="transmembrane region" description="Helical" evidence="8">
    <location>
        <begin position="152"/>
        <end position="170"/>
    </location>
</feature>
<evidence type="ECO:0000256" key="1">
    <source>
        <dbReference type="ARBA" id="ARBA00004141"/>
    </source>
</evidence>
<reference evidence="10 11" key="1">
    <citation type="submission" date="2024-05" db="EMBL/GenBank/DDBJ databases">
        <title>Genome Sequence and Characterization of the New Strain Purple Sulfur Bacterium of Genus Thioalkalicoccus.</title>
        <authorList>
            <person name="Bryantseva I.A."/>
            <person name="Kyndt J.A."/>
            <person name="Imhoff J.F."/>
        </authorList>
    </citation>
    <scope>NUCLEOTIDE SEQUENCE [LARGE SCALE GENOMIC DNA]</scope>
    <source>
        <strain evidence="10 11">Um2</strain>
    </source>
</reference>
<dbReference type="PIRSF" id="PIRSF005355">
    <property type="entry name" value="UBIAD1"/>
    <property type="match status" value="1"/>
</dbReference>
<dbReference type="Proteomes" id="UP001564408">
    <property type="component" value="Unassembled WGS sequence"/>
</dbReference>
<comment type="subcellular location">
    <subcellularLocation>
        <location evidence="8">Cell membrane</location>
        <topology evidence="8">Multi-pass membrane protein</topology>
    </subcellularLocation>
    <subcellularLocation>
        <location evidence="1">Membrane</location>
        <topology evidence="1">Multi-pass membrane protein</topology>
    </subcellularLocation>
</comment>
<dbReference type="GO" id="GO:0046428">
    <property type="term" value="F:1,4-dihydroxy-2-naphthoate polyprenyltransferase activity"/>
    <property type="evidence" value="ECO:0007669"/>
    <property type="project" value="UniProtKB-EC"/>
</dbReference>
<dbReference type="EC" id="2.5.1.74" evidence="8 9"/>
<evidence type="ECO:0000313" key="11">
    <source>
        <dbReference type="Proteomes" id="UP001564408"/>
    </source>
</evidence>
<comment type="caution">
    <text evidence="10">The sequence shown here is derived from an EMBL/GenBank/DDBJ whole genome shotgun (WGS) entry which is preliminary data.</text>
</comment>
<proteinExistence type="inferred from homology"/>
<keyword evidence="2 8" id="KW-0474">Menaquinone biosynthesis</keyword>
<feature type="transmembrane region" description="Helical" evidence="8">
    <location>
        <begin position="245"/>
        <end position="263"/>
    </location>
</feature>
<evidence type="ECO:0000256" key="6">
    <source>
        <dbReference type="ARBA" id="ARBA00022989"/>
    </source>
</evidence>
<dbReference type="PANTHER" id="PTHR13929:SF0">
    <property type="entry name" value="UBIA PRENYLTRANSFERASE DOMAIN-CONTAINING PROTEIN 1"/>
    <property type="match status" value="1"/>
</dbReference>
<dbReference type="Pfam" id="PF01040">
    <property type="entry name" value="UbiA"/>
    <property type="match status" value="1"/>
</dbReference>
<keyword evidence="4 8" id="KW-0808">Transferase</keyword>
<evidence type="ECO:0000313" key="10">
    <source>
        <dbReference type="EMBL" id="MEY6432179.1"/>
    </source>
</evidence>
<evidence type="ECO:0000256" key="3">
    <source>
        <dbReference type="ARBA" id="ARBA00022475"/>
    </source>
</evidence>
<dbReference type="Gene3D" id="1.10.357.140">
    <property type="entry name" value="UbiA prenyltransferase"/>
    <property type="match status" value="1"/>
</dbReference>
<evidence type="ECO:0000256" key="4">
    <source>
        <dbReference type="ARBA" id="ARBA00022679"/>
    </source>
</evidence>
<feature type="transmembrane region" description="Helical" evidence="8">
    <location>
        <begin position="21"/>
        <end position="38"/>
    </location>
</feature>
<dbReference type="CDD" id="cd13962">
    <property type="entry name" value="PT_UbiA_UBIAD1"/>
    <property type="match status" value="1"/>
</dbReference>
<dbReference type="EMBL" id="JBDKXB010000006">
    <property type="protein sequence ID" value="MEY6432179.1"/>
    <property type="molecule type" value="Genomic_DNA"/>
</dbReference>
<keyword evidence="11" id="KW-1185">Reference proteome</keyword>
<keyword evidence="7 8" id="KW-0472">Membrane</keyword>
<dbReference type="RefSeq" id="WP_369666561.1">
    <property type="nucleotide sequence ID" value="NZ_JBDKXB010000006.1"/>
</dbReference>
<protein>
    <recommendedName>
        <fullName evidence="8 9">1,4-dihydroxy-2-naphthoate octaprenyltransferase</fullName>
        <shortName evidence="8">DHNA-octaprenyltransferase</shortName>
        <ecNumber evidence="8 9">2.5.1.74</ecNumber>
    </recommendedName>
</protein>